<dbReference type="Gene3D" id="3.40.50.720">
    <property type="entry name" value="NAD(P)-binding Rossmann-like Domain"/>
    <property type="match status" value="1"/>
</dbReference>
<dbReference type="SUPFAM" id="SSF51735">
    <property type="entry name" value="NAD(P)-binding Rossmann-fold domains"/>
    <property type="match status" value="1"/>
</dbReference>
<dbReference type="CDD" id="cd05233">
    <property type="entry name" value="SDR_c"/>
    <property type="match status" value="1"/>
</dbReference>
<gene>
    <name evidence="3" type="ORF">IAD12_06550</name>
</gene>
<reference evidence="3" key="2">
    <citation type="journal article" date="2021" name="PeerJ">
        <title>Extensive microbial diversity within the chicken gut microbiome revealed by metagenomics and culture.</title>
        <authorList>
            <person name="Gilroy R."/>
            <person name="Ravi A."/>
            <person name="Getino M."/>
            <person name="Pursley I."/>
            <person name="Horton D.L."/>
            <person name="Alikhan N.F."/>
            <person name="Baker D."/>
            <person name="Gharbi K."/>
            <person name="Hall N."/>
            <person name="Watson M."/>
            <person name="Adriaenssens E.M."/>
            <person name="Foster-Nyarko E."/>
            <person name="Jarju S."/>
            <person name="Secka A."/>
            <person name="Antonio M."/>
            <person name="Oren A."/>
            <person name="Chaudhuri R.R."/>
            <person name="La Ragione R."/>
            <person name="Hildebrand F."/>
            <person name="Pallen M.J."/>
        </authorList>
    </citation>
    <scope>NUCLEOTIDE SEQUENCE</scope>
    <source>
        <strain evidence="3">CHK176-22527</strain>
    </source>
</reference>
<protein>
    <submittedName>
        <fullName evidence="3">SDR family oxidoreductase</fullName>
    </submittedName>
</protein>
<dbReference type="Proteomes" id="UP000824159">
    <property type="component" value="Unassembled WGS sequence"/>
</dbReference>
<dbReference type="PRINTS" id="PR00081">
    <property type="entry name" value="GDHRDH"/>
</dbReference>
<dbReference type="EMBL" id="DVLX01000083">
    <property type="protein sequence ID" value="HIT99895.1"/>
    <property type="molecule type" value="Genomic_DNA"/>
</dbReference>
<keyword evidence="2" id="KW-0560">Oxidoreductase</keyword>
<evidence type="ECO:0000256" key="1">
    <source>
        <dbReference type="ARBA" id="ARBA00006484"/>
    </source>
</evidence>
<evidence type="ECO:0000313" key="3">
    <source>
        <dbReference type="EMBL" id="HIT99895.1"/>
    </source>
</evidence>
<comment type="similarity">
    <text evidence="1">Belongs to the short-chain dehydrogenases/reductases (SDR) family.</text>
</comment>
<dbReference type="GO" id="GO:0048038">
    <property type="term" value="F:quinone binding"/>
    <property type="evidence" value="ECO:0007669"/>
    <property type="project" value="TreeGrafter"/>
</dbReference>
<evidence type="ECO:0000256" key="2">
    <source>
        <dbReference type="ARBA" id="ARBA00023002"/>
    </source>
</evidence>
<dbReference type="InterPro" id="IPR036291">
    <property type="entry name" value="NAD(P)-bd_dom_sf"/>
</dbReference>
<dbReference type="InterPro" id="IPR002347">
    <property type="entry name" value="SDR_fam"/>
</dbReference>
<dbReference type="PANTHER" id="PTHR42760">
    <property type="entry name" value="SHORT-CHAIN DEHYDROGENASES/REDUCTASES FAMILY MEMBER"/>
    <property type="match status" value="1"/>
</dbReference>
<dbReference type="PANTHER" id="PTHR42760:SF133">
    <property type="entry name" value="3-OXOACYL-[ACYL-CARRIER-PROTEIN] REDUCTASE"/>
    <property type="match status" value="1"/>
</dbReference>
<comment type="caution">
    <text evidence="3">The sequence shown here is derived from an EMBL/GenBank/DDBJ whole genome shotgun (WGS) entry which is preliminary data.</text>
</comment>
<dbReference type="GO" id="GO:0006633">
    <property type="term" value="P:fatty acid biosynthetic process"/>
    <property type="evidence" value="ECO:0007669"/>
    <property type="project" value="TreeGrafter"/>
</dbReference>
<dbReference type="AlphaFoldDB" id="A0A9D1HCV5"/>
<evidence type="ECO:0000313" key="4">
    <source>
        <dbReference type="Proteomes" id="UP000824159"/>
    </source>
</evidence>
<reference evidence="3" key="1">
    <citation type="submission" date="2020-10" db="EMBL/GenBank/DDBJ databases">
        <authorList>
            <person name="Gilroy R."/>
        </authorList>
    </citation>
    <scope>NUCLEOTIDE SEQUENCE</scope>
    <source>
        <strain evidence="3">CHK176-22527</strain>
    </source>
</reference>
<dbReference type="Pfam" id="PF13561">
    <property type="entry name" value="adh_short_C2"/>
    <property type="match status" value="1"/>
</dbReference>
<accession>A0A9D1HCV5</accession>
<name>A0A9D1HCV5_9FIRM</name>
<proteinExistence type="inferred from homology"/>
<dbReference type="GO" id="GO:0016616">
    <property type="term" value="F:oxidoreductase activity, acting on the CH-OH group of donors, NAD or NADP as acceptor"/>
    <property type="evidence" value="ECO:0007669"/>
    <property type="project" value="TreeGrafter"/>
</dbReference>
<organism evidence="3 4">
    <name type="scientific">Candidatus Allocopromorpha excrementavium</name>
    <dbReference type="NCBI Taxonomy" id="2840741"/>
    <lineage>
        <taxon>Bacteria</taxon>
        <taxon>Bacillati</taxon>
        <taxon>Bacillota</taxon>
        <taxon>Clostridia</taxon>
        <taxon>Eubacteriales</taxon>
        <taxon>Eubacteriaceae</taxon>
        <taxon>Eubacteriaceae incertae sedis</taxon>
        <taxon>Candidatus Allocopromorpha</taxon>
    </lineage>
</organism>
<sequence>MKYEELKDKRILITGGTQGIGEAMAESFSAEKSKVFINGRKLNDKVRKVMEKTGAEAVCCDISDASAAEDAVRKAAGDEERLDVLVCNAAGMNMAPFLESDMEKWWGQIKINLSGHIACIKAAVPFMKKCGGTIIIISSFFGTIGWKNATGYGASKSGLFTLGQYLAAKYAEENTDIKVCTIIPGVIDTAQLNVDAEDLGITLDEVRAMYADDIAMGRIARPGEIAETALYMASCAGRKAFNGRFVTVSGGEYRVTPYYV</sequence>